<dbReference type="InterPro" id="IPR029058">
    <property type="entry name" value="AB_hydrolase_fold"/>
</dbReference>
<dbReference type="GO" id="GO:0016787">
    <property type="term" value="F:hydrolase activity"/>
    <property type="evidence" value="ECO:0007669"/>
    <property type="project" value="UniProtKB-KW"/>
</dbReference>
<dbReference type="PANTHER" id="PTHR43142">
    <property type="entry name" value="CARBOXYLIC ESTER HYDROLASE"/>
    <property type="match status" value="1"/>
</dbReference>
<feature type="domain" description="Carboxylesterase type B" evidence="3">
    <location>
        <begin position="28"/>
        <end position="100"/>
    </location>
</feature>
<sequence length="154" mass="17605">MLPPTRLGACRSPGASWRRYTVSTRERYKWLRFSEDCLYLNVYAPVRAPENPQLPVMVWFPGGAFIVGAASSYEGSDLAAREKVVLVFLQHRLVIFGFLRWRGRYHLGPQLWPERRGLARTTATRAGTGGCWTRWRLCAGCRRISQPSGETQEM</sequence>
<proteinExistence type="inferred from homology"/>
<organism evidence="4">
    <name type="scientific">Pongo abelii</name>
    <name type="common">Sumatran orangutan</name>
    <name type="synonym">Pongo pygmaeus abelii</name>
    <dbReference type="NCBI Taxonomy" id="9601"/>
    <lineage>
        <taxon>Eukaryota</taxon>
        <taxon>Metazoa</taxon>
        <taxon>Chordata</taxon>
        <taxon>Craniata</taxon>
        <taxon>Vertebrata</taxon>
        <taxon>Euteleostomi</taxon>
        <taxon>Mammalia</taxon>
        <taxon>Eutheria</taxon>
        <taxon>Euarchontoglires</taxon>
        <taxon>Primates</taxon>
        <taxon>Haplorrhini</taxon>
        <taxon>Catarrhini</taxon>
        <taxon>Hominidae</taxon>
        <taxon>Pongo</taxon>
    </lineage>
</organism>
<evidence type="ECO:0000256" key="2">
    <source>
        <dbReference type="ARBA" id="ARBA00022801"/>
    </source>
</evidence>
<dbReference type="PROSITE" id="PS00941">
    <property type="entry name" value="CARBOXYLESTERASE_B_2"/>
    <property type="match status" value="1"/>
</dbReference>
<dbReference type="Gene3D" id="3.40.50.1820">
    <property type="entry name" value="alpha/beta hydrolase"/>
    <property type="match status" value="1"/>
</dbReference>
<dbReference type="SUPFAM" id="SSF53474">
    <property type="entry name" value="alpha/beta-Hydrolases"/>
    <property type="match status" value="1"/>
</dbReference>
<protein>
    <submittedName>
        <fullName evidence="4">CES4A isoform 2</fullName>
    </submittedName>
</protein>
<reference evidence="4" key="1">
    <citation type="submission" date="2017-12" db="EMBL/GenBank/DDBJ databases">
        <title>High-resolution comparative analysis of great ape genomes.</title>
        <authorList>
            <person name="Pollen A."/>
            <person name="Hastie A."/>
            <person name="Hormozdiari F."/>
            <person name="Dougherty M."/>
            <person name="Liu R."/>
            <person name="Chaisson M."/>
            <person name="Hoppe E."/>
            <person name="Hill C."/>
            <person name="Pang A."/>
            <person name="Hillier L."/>
            <person name="Baker C."/>
            <person name="Armstrong J."/>
            <person name="Shendure J."/>
            <person name="Paten B."/>
            <person name="Wilson R."/>
            <person name="Chao H."/>
            <person name="Schneider V."/>
            <person name="Ventura M."/>
            <person name="Kronenberg Z."/>
            <person name="Murali S."/>
            <person name="Gordon D."/>
            <person name="Cantsilieris S."/>
            <person name="Munson K."/>
            <person name="Nelson B."/>
            <person name="Raja A."/>
            <person name="Underwood J."/>
            <person name="Diekhans M."/>
            <person name="Fiddes I."/>
            <person name="Haussler D."/>
            <person name="Eichler E."/>
        </authorList>
    </citation>
    <scope>NUCLEOTIDE SEQUENCE [LARGE SCALE GENOMIC DNA]</scope>
    <source>
        <strain evidence="4">Susie</strain>
    </source>
</reference>
<evidence type="ECO:0000259" key="3">
    <source>
        <dbReference type="Pfam" id="PF00135"/>
    </source>
</evidence>
<keyword evidence="2" id="KW-0378">Hydrolase</keyword>
<accession>A0A2J8VUG7</accession>
<name>A0A2J8VUG7_PONAB</name>
<dbReference type="EMBL" id="NDHI03003408">
    <property type="protein sequence ID" value="PNJ61158.1"/>
    <property type="molecule type" value="Genomic_DNA"/>
</dbReference>
<dbReference type="PANTHER" id="PTHR43142:SF1">
    <property type="entry name" value="CARBOXYLIC ESTER HYDROLASE"/>
    <property type="match status" value="1"/>
</dbReference>
<comment type="similarity">
    <text evidence="1">Belongs to the type-B carboxylesterase/lipase family.</text>
</comment>
<comment type="caution">
    <text evidence="4">The sequence shown here is derived from an EMBL/GenBank/DDBJ whole genome shotgun (WGS) entry which is preliminary data.</text>
</comment>
<dbReference type="InterPro" id="IPR002018">
    <property type="entry name" value="CarbesteraseB"/>
</dbReference>
<dbReference type="Pfam" id="PF00135">
    <property type="entry name" value="COesterase"/>
    <property type="match status" value="1"/>
</dbReference>
<dbReference type="ESTHER" id="ponab-a0a2j8vue5">
    <property type="family name" value="Carb_B_Chordata"/>
</dbReference>
<evidence type="ECO:0000313" key="4">
    <source>
        <dbReference type="EMBL" id="PNJ61158.1"/>
    </source>
</evidence>
<dbReference type="AlphaFoldDB" id="A0A2J8VUG7"/>
<gene>
    <name evidence="4" type="ORF">CR201_G0015083</name>
</gene>
<dbReference type="InterPro" id="IPR019819">
    <property type="entry name" value="Carboxylesterase_B_CS"/>
</dbReference>
<evidence type="ECO:0000256" key="1">
    <source>
        <dbReference type="ARBA" id="ARBA00005964"/>
    </source>
</evidence>